<evidence type="ECO:0000313" key="3">
    <source>
        <dbReference type="EMBL" id="CDJ42374.1"/>
    </source>
</evidence>
<sequence length="538" mass="59450">MNERKVPAGLEVRARLKNPLLAYKDLKVGNRKGVSRPGLKRAALQSLVVAASCVVLFVIFRKNLVLNDSLLDQEGSDEGLTRRFSDPVLVTSQHEHGQKEGIISTLDDSEAPSAEGQLGESTSSRSPGSHGLYDQEQHPAPQNDAWGLPSLVYFESTLQSRLRRGREAIAAWVARFNESRFLSGSANKSQRLLAEALSSGASDSLVGMTVVLRDVHPLNWSDKSGPQMLRIKKVVDVLQWNLVAHAEDTRTGKTYTLHIPVIRKKWVDDMEVALFLHRVREAATAQIESSLQACGNLPAEFVANQKGFAIPVYSTEIVGMDPAFSARDSYIFNRVVLMEKFQGNLAVMKSAASSVMLEAREYIASRLLQIVLKLEQSGVGHISIDWSSLFLRDDGTFLLGNFVSASPFGKPTSELMSAVSNYPDPNMVLQSQENGICPTAGSNLWTLGVLLFELYTGDSEPFGSSDGPDWEQQTLRLSEKLLKEGARSEVLASKLDVAKTPTRWKQLIMRLLEPSPVYRITGFEVVREFSDLLQLHPQ</sequence>
<reference evidence="3" key="1">
    <citation type="submission" date="2013-10" db="EMBL/GenBank/DDBJ databases">
        <title>Genomic analysis of the causative agents of coccidiosis in chickens.</title>
        <authorList>
            <person name="Reid A.J."/>
            <person name="Blake D."/>
            <person name="Billington K."/>
            <person name="Browne H."/>
            <person name="Dunn M."/>
            <person name="Hung S."/>
            <person name="Kawahara F."/>
            <person name="Miranda-Saavedra D."/>
            <person name="Mourier T."/>
            <person name="Nagra H."/>
            <person name="Otto T.D."/>
            <person name="Rawlings N."/>
            <person name="Sanchez A."/>
            <person name="Sanders M."/>
            <person name="Subramaniam C."/>
            <person name="Tay Y."/>
            <person name="Dear P."/>
            <person name="Doerig C."/>
            <person name="Gruber A."/>
            <person name="Parkinson J."/>
            <person name="Shirley M."/>
            <person name="Wan K.L."/>
            <person name="Berriman M."/>
            <person name="Tomley F."/>
            <person name="Pain A."/>
        </authorList>
    </citation>
    <scope>NUCLEOTIDE SEQUENCE [LARGE SCALE GENOMIC DNA]</scope>
    <source>
        <strain evidence="3">Houghton</strain>
    </source>
</reference>
<evidence type="ECO:0000256" key="1">
    <source>
        <dbReference type="SAM" id="MobiDB-lite"/>
    </source>
</evidence>
<feature type="region of interest" description="Disordered" evidence="1">
    <location>
        <begin position="91"/>
        <end position="140"/>
    </location>
</feature>
<dbReference type="VEuPathDB" id="ToxoDB:ETH_00020610"/>
<dbReference type="GO" id="GO:0004672">
    <property type="term" value="F:protein kinase activity"/>
    <property type="evidence" value="ECO:0007669"/>
    <property type="project" value="InterPro"/>
</dbReference>
<dbReference type="GO" id="GO:0005524">
    <property type="term" value="F:ATP binding"/>
    <property type="evidence" value="ECO:0007669"/>
    <property type="project" value="InterPro"/>
</dbReference>
<dbReference type="OrthoDB" id="3256376at2759"/>
<feature type="domain" description="Protein kinase" evidence="2">
    <location>
        <begin position="229"/>
        <end position="538"/>
    </location>
</feature>
<dbReference type="OMA" id="HLALDWD"/>
<dbReference type="InterPro" id="IPR000719">
    <property type="entry name" value="Prot_kinase_dom"/>
</dbReference>
<dbReference type="GeneID" id="25253240"/>
<gene>
    <name evidence="3" type="ORF">ETH_00020610</name>
</gene>
<dbReference type="PROSITE" id="PS50011">
    <property type="entry name" value="PROTEIN_KINASE_DOM"/>
    <property type="match status" value="1"/>
</dbReference>
<reference evidence="3" key="2">
    <citation type="submission" date="2013-10" db="EMBL/GenBank/DDBJ databases">
        <authorList>
            <person name="Aslett M."/>
        </authorList>
    </citation>
    <scope>NUCLEOTIDE SEQUENCE [LARGE SCALE GENOMIC DNA]</scope>
    <source>
        <strain evidence="3">Houghton</strain>
    </source>
</reference>
<dbReference type="AlphaFoldDB" id="U6L193"/>
<dbReference type="InterPro" id="IPR011009">
    <property type="entry name" value="Kinase-like_dom_sf"/>
</dbReference>
<name>U6L193_EIMTE</name>
<evidence type="ECO:0000259" key="2">
    <source>
        <dbReference type="PROSITE" id="PS50011"/>
    </source>
</evidence>
<keyword evidence="4" id="KW-1185">Reference proteome</keyword>
<accession>U6L193</accession>
<dbReference type="SUPFAM" id="SSF56112">
    <property type="entry name" value="Protein kinase-like (PK-like)"/>
    <property type="match status" value="1"/>
</dbReference>
<dbReference type="Gene3D" id="1.10.510.10">
    <property type="entry name" value="Transferase(Phosphotransferase) domain 1"/>
    <property type="match status" value="1"/>
</dbReference>
<dbReference type="EMBL" id="HG675716">
    <property type="protein sequence ID" value="CDJ42374.1"/>
    <property type="molecule type" value="Genomic_DNA"/>
</dbReference>
<proteinExistence type="predicted"/>
<dbReference type="VEuPathDB" id="ToxoDB:ETH2_1130100"/>
<dbReference type="Proteomes" id="UP000030747">
    <property type="component" value="Unassembled WGS sequence"/>
</dbReference>
<organism evidence="3 4">
    <name type="scientific">Eimeria tenella</name>
    <name type="common">Coccidian parasite</name>
    <dbReference type="NCBI Taxonomy" id="5802"/>
    <lineage>
        <taxon>Eukaryota</taxon>
        <taxon>Sar</taxon>
        <taxon>Alveolata</taxon>
        <taxon>Apicomplexa</taxon>
        <taxon>Conoidasida</taxon>
        <taxon>Coccidia</taxon>
        <taxon>Eucoccidiorida</taxon>
        <taxon>Eimeriorina</taxon>
        <taxon>Eimeriidae</taxon>
        <taxon>Eimeria</taxon>
    </lineage>
</organism>
<dbReference type="RefSeq" id="XP_013233124.1">
    <property type="nucleotide sequence ID" value="XM_013377670.1"/>
</dbReference>
<protein>
    <recommendedName>
        <fullName evidence="2">Protein kinase domain-containing protein</fullName>
    </recommendedName>
</protein>
<evidence type="ECO:0000313" key="4">
    <source>
        <dbReference type="Proteomes" id="UP000030747"/>
    </source>
</evidence>